<reference evidence="3 4" key="1">
    <citation type="submission" date="2018-07" db="EMBL/GenBank/DDBJ databases">
        <title>Exploring interactions and the metabolic potential of the ultra-small soil bacteria Hylemonella gracilis.</title>
        <authorList>
            <person name="Tyc O."/>
            <person name="Kulkarni P."/>
            <person name="Gawehns F."/>
            <person name="Hundscheid M."/>
            <person name="Zweers H."/>
            <person name="Garbeva P."/>
        </authorList>
    </citation>
    <scope>NUCLEOTIDE SEQUENCE [LARGE SCALE GENOMIC DNA]</scope>
    <source>
        <strain evidence="3 4">NS1</strain>
    </source>
</reference>
<dbReference type="InterPro" id="IPR011992">
    <property type="entry name" value="EF-hand-dom_pair"/>
</dbReference>
<evidence type="ECO:0000259" key="2">
    <source>
        <dbReference type="PROSITE" id="PS50222"/>
    </source>
</evidence>
<sequence length="169" mass="18612">MKHKAPLPVFVAASLAVLLAACAAPSQPTADKTLGPVNPAGGHGYAAFMGSYDVNRDGLVTREEYDTLRKQRYVAADSNQDGWLSEAEYVAEFEARLKQQYAAQSRQVDEGYQQMMKQAHVRFNILDKNKDGRLSVEEELDVAERTFKTGDVNLDGVVNAADNMKKDAN</sequence>
<gene>
    <name evidence="3" type="ORF">DW355_00210</name>
</gene>
<feature type="domain" description="EF-hand" evidence="2">
    <location>
        <begin position="114"/>
        <end position="149"/>
    </location>
</feature>
<dbReference type="AlphaFoldDB" id="A0A4P6UM35"/>
<dbReference type="OrthoDB" id="6706523at2"/>
<dbReference type="PROSITE" id="PS50222">
    <property type="entry name" value="EF_HAND_2"/>
    <property type="match status" value="1"/>
</dbReference>
<dbReference type="KEGG" id="hgr:DW355_00210"/>
<dbReference type="InterPro" id="IPR018247">
    <property type="entry name" value="EF_Hand_1_Ca_BS"/>
</dbReference>
<dbReference type="EMBL" id="CP031395">
    <property type="protein sequence ID" value="QBK06292.1"/>
    <property type="molecule type" value="Genomic_DNA"/>
</dbReference>
<dbReference type="SUPFAM" id="SSF47473">
    <property type="entry name" value="EF-hand"/>
    <property type="match status" value="1"/>
</dbReference>
<feature type="signal peptide" evidence="1">
    <location>
        <begin position="1"/>
        <end position="23"/>
    </location>
</feature>
<dbReference type="GO" id="GO:0005509">
    <property type="term" value="F:calcium ion binding"/>
    <property type="evidence" value="ECO:0007669"/>
    <property type="project" value="InterPro"/>
</dbReference>
<dbReference type="Proteomes" id="UP000292939">
    <property type="component" value="Chromosome"/>
</dbReference>
<organism evidence="3 4">
    <name type="scientific">Hylemonella gracilis</name>
    <dbReference type="NCBI Taxonomy" id="80880"/>
    <lineage>
        <taxon>Bacteria</taxon>
        <taxon>Pseudomonadati</taxon>
        <taxon>Pseudomonadota</taxon>
        <taxon>Betaproteobacteria</taxon>
        <taxon>Burkholderiales</taxon>
        <taxon>Comamonadaceae</taxon>
        <taxon>Hylemonella</taxon>
    </lineage>
</organism>
<dbReference type="InterPro" id="IPR002048">
    <property type="entry name" value="EF_hand_dom"/>
</dbReference>
<keyword evidence="1" id="KW-0732">Signal</keyword>
<evidence type="ECO:0000256" key="1">
    <source>
        <dbReference type="SAM" id="SignalP"/>
    </source>
</evidence>
<dbReference type="PROSITE" id="PS51257">
    <property type="entry name" value="PROKAR_LIPOPROTEIN"/>
    <property type="match status" value="1"/>
</dbReference>
<accession>A0A4P6UM35</accession>
<dbReference type="Gene3D" id="1.10.238.10">
    <property type="entry name" value="EF-hand"/>
    <property type="match status" value="1"/>
</dbReference>
<feature type="chain" id="PRO_5020384119" description="EF-hand domain-containing protein" evidence="1">
    <location>
        <begin position="24"/>
        <end position="169"/>
    </location>
</feature>
<evidence type="ECO:0000313" key="3">
    <source>
        <dbReference type="EMBL" id="QBK06292.1"/>
    </source>
</evidence>
<dbReference type="RefSeq" id="WP_131276773.1">
    <property type="nucleotide sequence ID" value="NZ_CP031395.1"/>
</dbReference>
<proteinExistence type="predicted"/>
<dbReference type="Pfam" id="PF13202">
    <property type="entry name" value="EF-hand_5"/>
    <property type="match status" value="2"/>
</dbReference>
<dbReference type="PROSITE" id="PS00018">
    <property type="entry name" value="EF_HAND_1"/>
    <property type="match status" value="2"/>
</dbReference>
<protein>
    <recommendedName>
        <fullName evidence="2">EF-hand domain-containing protein</fullName>
    </recommendedName>
</protein>
<evidence type="ECO:0000313" key="4">
    <source>
        <dbReference type="Proteomes" id="UP000292939"/>
    </source>
</evidence>
<name>A0A4P6UM35_9BURK</name>